<dbReference type="PANTHER" id="PTHR39475:SF1">
    <property type="entry name" value="CONIDIATION-SPECIFIC PROTEIN 6"/>
    <property type="match status" value="1"/>
</dbReference>
<proteinExistence type="predicted"/>
<organism evidence="2 3">
    <name type="scientific">Calocera cornea HHB12733</name>
    <dbReference type="NCBI Taxonomy" id="1353952"/>
    <lineage>
        <taxon>Eukaryota</taxon>
        <taxon>Fungi</taxon>
        <taxon>Dikarya</taxon>
        <taxon>Basidiomycota</taxon>
        <taxon>Agaricomycotina</taxon>
        <taxon>Dacrymycetes</taxon>
        <taxon>Dacrymycetales</taxon>
        <taxon>Dacrymycetaceae</taxon>
        <taxon>Calocera</taxon>
    </lineage>
</organism>
<dbReference type="PANTHER" id="PTHR39475">
    <property type="entry name" value="CONIDIATION-SPECIFIC PROTEIN 6"/>
    <property type="match status" value="1"/>
</dbReference>
<evidence type="ECO:0000313" key="3">
    <source>
        <dbReference type="Proteomes" id="UP000076842"/>
    </source>
</evidence>
<reference evidence="2 3" key="1">
    <citation type="journal article" date="2016" name="Mol. Biol. Evol.">
        <title>Comparative Genomics of Early-Diverging Mushroom-Forming Fungi Provides Insights into the Origins of Lignocellulose Decay Capabilities.</title>
        <authorList>
            <person name="Nagy L.G."/>
            <person name="Riley R."/>
            <person name="Tritt A."/>
            <person name="Adam C."/>
            <person name="Daum C."/>
            <person name="Floudas D."/>
            <person name="Sun H."/>
            <person name="Yadav J.S."/>
            <person name="Pangilinan J."/>
            <person name="Larsson K.H."/>
            <person name="Matsuura K."/>
            <person name="Barry K."/>
            <person name="Labutti K."/>
            <person name="Kuo R."/>
            <person name="Ohm R.A."/>
            <person name="Bhattacharya S.S."/>
            <person name="Shirouzu T."/>
            <person name="Yoshinaga Y."/>
            <person name="Martin F.M."/>
            <person name="Grigoriev I.V."/>
            <person name="Hibbett D.S."/>
        </authorList>
    </citation>
    <scope>NUCLEOTIDE SEQUENCE [LARGE SCALE GENOMIC DNA]</scope>
    <source>
        <strain evidence="2 3">HHB12733</strain>
    </source>
</reference>
<feature type="compositionally biased region" description="Basic and acidic residues" evidence="1">
    <location>
        <begin position="47"/>
        <end position="95"/>
    </location>
</feature>
<accession>A0A165K4S0</accession>
<keyword evidence="3" id="KW-1185">Reference proteome</keyword>
<dbReference type="EMBL" id="KV423915">
    <property type="protein sequence ID" value="KZT62680.1"/>
    <property type="molecule type" value="Genomic_DNA"/>
</dbReference>
<name>A0A165K4S0_9BASI</name>
<dbReference type="OrthoDB" id="3358750at2759"/>
<feature type="compositionally biased region" description="Basic and acidic residues" evidence="1">
    <location>
        <begin position="10"/>
        <end position="33"/>
    </location>
</feature>
<gene>
    <name evidence="2" type="ORF">CALCODRAFT_478972</name>
</gene>
<protein>
    <submittedName>
        <fullName evidence="2">Uncharacterized protein</fullName>
    </submittedName>
</protein>
<evidence type="ECO:0000313" key="2">
    <source>
        <dbReference type="EMBL" id="KZT62680.1"/>
    </source>
</evidence>
<dbReference type="Proteomes" id="UP000076842">
    <property type="component" value="Unassembled WGS sequence"/>
</dbReference>
<dbReference type="InParanoid" id="A0A165K4S0"/>
<dbReference type="AlphaFoldDB" id="A0A165K4S0"/>
<feature type="region of interest" description="Disordered" evidence="1">
    <location>
        <begin position="1"/>
        <end position="95"/>
    </location>
</feature>
<evidence type="ECO:0000256" key="1">
    <source>
        <dbReference type="SAM" id="MobiDB-lite"/>
    </source>
</evidence>
<sequence length="95" mass="10639">MSGPAGHVKSQYDTKPVSENKAHNPLDKKDARSHPQTAEAAHLEQTLQDKADEEMKNRNPTELAKEHGNKPSRGAEIDEELKKQDELRLQEKSGN</sequence>